<gene>
    <name evidence="1" type="ORF">NKI27_13795</name>
</gene>
<evidence type="ECO:0000313" key="1">
    <source>
        <dbReference type="EMBL" id="UZE95134.1"/>
    </source>
</evidence>
<keyword evidence="2" id="KW-1185">Reference proteome</keyword>
<dbReference type="RefSeq" id="WP_265046623.1">
    <property type="nucleotide sequence ID" value="NZ_CP100390.1"/>
</dbReference>
<reference evidence="1" key="1">
    <citation type="submission" date="2022-06" db="EMBL/GenBank/DDBJ databases">
        <title>Alkalimarinus sp. nov., isolated from gut of a Alitta virens.</title>
        <authorList>
            <person name="Yang A.I."/>
            <person name="Shin N.-R."/>
        </authorList>
    </citation>
    <scope>NUCLEOTIDE SEQUENCE</scope>
    <source>
        <strain evidence="1">A2M4</strain>
    </source>
</reference>
<proteinExistence type="predicted"/>
<dbReference type="EMBL" id="CP100390">
    <property type="protein sequence ID" value="UZE95134.1"/>
    <property type="molecule type" value="Genomic_DNA"/>
</dbReference>
<evidence type="ECO:0000313" key="2">
    <source>
        <dbReference type="Proteomes" id="UP001163739"/>
    </source>
</evidence>
<protein>
    <submittedName>
        <fullName evidence="1">Uncharacterized protein</fullName>
    </submittedName>
</protein>
<sequence length="1101" mass="114172">MAITAIQRTELVSLLVGMFDAAPSAEILTEFVAYFEAGDSITDIANNLDDTEVFQSMYPTWFTNEDFASKFTKTIMDGNTDAAGLAVATSEVLALLNAGYSQGETAKIATDFLMAVDATDVVFGQAGLALQNKTEVATYHATQLLNADSSLASLQAVLASVNATQQSVDDVKALIDLGVTSTADFDQMLTTGQDNLTGTAGNDSFAAWIFNNSNSAQSGDMINGGEGTDTLVAELGNSAGFAIALKTYSVEVAHFRAQASNNVDANGDNDNSAGGIDKFAQVDAQDMNGTTQFWSTESRANLHIEDVRNNSHETTLGWRSADAGNVNYEVYFDTQHITKPGATTANSQLFLEVLDLAGMKNYDEPLRDNPYTGVSFKMKAADGTETVITVSAENPVSGPSATYQELADGINALLIEQGYTAITAALGSDFGAINSTDGVTYEGTTIVLTNSGPEVLEGIGWTTNGTVPASSNVHTDIDDTAPLTSTTLTQVDVILDNVGRGSKSADFVAGNISQNASVGLESNSRGIQQFNIDVDRNSWVNEIRSTNNTLEEVYVESIGAEGSIRIDALQDVRVFDATGMKNSVAVTADLSDNVITKYFNLKDVASNVASDNIVFEYTTAASDDTINLTVSEKAAAHEDFKLLVNTGAGNDQVTINVDAATSEMLADQAALNNIVISTGAGDDTVRTIGNGVATITTGTGNDTVYSDNSGDKAIWLFNADNTDETNIQGSGAGAPQLLYKAQLTVTYSAGSVGLGGGVTTAAAAAGLNGFESTVTIPTTNYVGNDASINQAIKDAINNDSVLSKFLLAEDGPNHSLVIKSLVDGVYASTDVDVSITAASFADLSASEQAGVISAGRTLAADSTAVIDQTTLDNSVIAANAAVDVTISAGEVGTDSNQGQNDNIINVGSGDDVIALSTVALSVETIVFTETNIGSNTIANFTTGALNGDILDFTAYLDNLESVTGSSESQVAITGTFGIESVAGGAVLDGNSITVINDFAQSGTKTFANLTASALKDAIKTTGTVAHANIVDATLNTTGANADLVGSTRDHIVMIENDLNAGEYKVFHLTDDNTGAEFATVSLLGTIDLGSDATALVGTNFA</sequence>
<dbReference type="Proteomes" id="UP001163739">
    <property type="component" value="Chromosome"/>
</dbReference>
<accession>A0ABY6MZF3</accession>
<organism evidence="1 2">
    <name type="scientific">Alkalimarinus alittae</name>
    <dbReference type="NCBI Taxonomy" id="2961619"/>
    <lineage>
        <taxon>Bacteria</taxon>
        <taxon>Pseudomonadati</taxon>
        <taxon>Pseudomonadota</taxon>
        <taxon>Gammaproteobacteria</taxon>
        <taxon>Alteromonadales</taxon>
        <taxon>Alteromonadaceae</taxon>
        <taxon>Alkalimarinus</taxon>
    </lineage>
</organism>
<name>A0ABY6MZF3_9ALTE</name>